<protein>
    <submittedName>
        <fullName evidence="1">Uncharacterized protein</fullName>
    </submittedName>
</protein>
<reference evidence="1 2" key="1">
    <citation type="journal article" date="2020" name="ISME J.">
        <title>Comparative genomics reveals insights into cyanobacterial evolution and habitat adaptation.</title>
        <authorList>
            <person name="Chen M.Y."/>
            <person name="Teng W.K."/>
            <person name="Zhao L."/>
            <person name="Hu C.X."/>
            <person name="Zhou Y.K."/>
            <person name="Han B.P."/>
            <person name="Song L.R."/>
            <person name="Shu W.S."/>
        </authorList>
    </citation>
    <scope>NUCLEOTIDE SEQUENCE [LARGE SCALE GENOMIC DNA]</scope>
    <source>
        <strain evidence="1 2">FACHB-1370</strain>
    </source>
</reference>
<keyword evidence="2" id="KW-1185">Reference proteome</keyword>
<sequence length="189" mass="21444">MTQIGSYLVPVRIQGAEIEKAIIAPATVDDLPYDWTCNWPELWKKTDFDLQNIVKLVYNQQLWGLVKYGLYPYPGQPEILEIENLEANPISTGQQAKRLISPIGKWLIWYGVQVGLRNCSALGSNPLVVLIALDSAFDYYRDIIGMEYVGPMTIAPGEDGYAFKFNRENAVAFCTRQEREWGKATPFEC</sequence>
<organism evidence="1 2">
    <name type="scientific">Planktothricoides raciborskii FACHB-1370</name>
    <dbReference type="NCBI Taxonomy" id="2949576"/>
    <lineage>
        <taxon>Bacteria</taxon>
        <taxon>Bacillati</taxon>
        <taxon>Cyanobacteriota</taxon>
        <taxon>Cyanophyceae</taxon>
        <taxon>Oscillatoriophycideae</taxon>
        <taxon>Oscillatoriales</taxon>
        <taxon>Oscillatoriaceae</taxon>
        <taxon>Planktothricoides</taxon>
    </lineage>
</organism>
<accession>A0ABR8EGR1</accession>
<gene>
    <name evidence="1" type="ORF">H6G72_13010</name>
</gene>
<dbReference type="RefSeq" id="WP_054468869.1">
    <property type="nucleotide sequence ID" value="NZ_JACJSK010000016.1"/>
</dbReference>
<comment type="caution">
    <text evidence="1">The sequence shown here is derived from an EMBL/GenBank/DDBJ whole genome shotgun (WGS) entry which is preliminary data.</text>
</comment>
<dbReference type="Proteomes" id="UP000641954">
    <property type="component" value="Unassembled WGS sequence"/>
</dbReference>
<evidence type="ECO:0000313" key="1">
    <source>
        <dbReference type="EMBL" id="MBD2544742.1"/>
    </source>
</evidence>
<evidence type="ECO:0000313" key="2">
    <source>
        <dbReference type="Proteomes" id="UP000641954"/>
    </source>
</evidence>
<name>A0ABR8EGR1_9CYAN</name>
<proteinExistence type="predicted"/>
<dbReference type="EMBL" id="JACJSK010000016">
    <property type="protein sequence ID" value="MBD2544742.1"/>
    <property type="molecule type" value="Genomic_DNA"/>
</dbReference>